<evidence type="ECO:0000313" key="3">
    <source>
        <dbReference type="Proteomes" id="UP000032141"/>
    </source>
</evidence>
<dbReference type="InterPro" id="IPR011043">
    <property type="entry name" value="Gal_Oxase/kelch_b-propeller"/>
</dbReference>
<dbReference type="Proteomes" id="UP000032141">
    <property type="component" value="Chromosome C1"/>
</dbReference>
<name>A0A0D3AF13_BRAOL</name>
<dbReference type="PANTHER" id="PTHR31672">
    <property type="entry name" value="BNACNNG10540D PROTEIN"/>
    <property type="match status" value="1"/>
</dbReference>
<dbReference type="EnsemblPlants" id="Bo1g144960.1">
    <property type="protein sequence ID" value="Bo1g144960.1"/>
    <property type="gene ID" value="Bo1g144960"/>
</dbReference>
<feature type="domain" description="F-box" evidence="1">
    <location>
        <begin position="2"/>
        <end position="49"/>
    </location>
</feature>
<dbReference type="SUPFAM" id="SSF81383">
    <property type="entry name" value="F-box domain"/>
    <property type="match status" value="1"/>
</dbReference>
<dbReference type="PANTHER" id="PTHR31672:SF13">
    <property type="entry name" value="F-BOX PROTEIN CPR30-LIKE"/>
    <property type="match status" value="1"/>
</dbReference>
<reference evidence="2" key="2">
    <citation type="submission" date="2015-03" db="UniProtKB">
        <authorList>
            <consortium name="EnsemblPlants"/>
        </authorList>
    </citation>
    <scope>IDENTIFICATION</scope>
</reference>
<dbReference type="InterPro" id="IPR017451">
    <property type="entry name" value="F-box-assoc_interact_dom"/>
</dbReference>
<dbReference type="PROSITE" id="PS50181">
    <property type="entry name" value="FBOX"/>
    <property type="match status" value="1"/>
</dbReference>
<sequence length="283" mass="32650">MASSLLTLPLDLIRDILYRVPAESLVRTKTTRKQLYTLINDKEFIYGHLARSEETFLRTDQTTHQSQTTSNQTFYPMGHCDGLTLCMWSTESSLFAKLVLWNPLTRKINLVQPSPIQRRFRAYDSYGLGYDTNKPQREYKILKFSLKHYVGEVEIFDCNTKSWKILDVGKVDRGVRRYCNGVSVDGNMYWLGRNQKRNYILGFDFSLEKFNDIYLFPCDSNYPDEDTYLGGYNGDCLSLVEQNQEQTSPIVVSVSSKLANGNVSFTKYFSVARPDLPALRTSH</sequence>
<accession>A0A0D3AF13</accession>
<dbReference type="AlphaFoldDB" id="A0A0D3AF13"/>
<protein>
    <recommendedName>
        <fullName evidence="1">F-box domain-containing protein</fullName>
    </recommendedName>
</protein>
<proteinExistence type="predicted"/>
<dbReference type="NCBIfam" id="TIGR01640">
    <property type="entry name" value="F_box_assoc_1"/>
    <property type="match status" value="1"/>
</dbReference>
<dbReference type="SUPFAM" id="SSF50965">
    <property type="entry name" value="Galactose oxidase, central domain"/>
    <property type="match status" value="1"/>
</dbReference>
<dbReference type="InterPro" id="IPR001810">
    <property type="entry name" value="F-box_dom"/>
</dbReference>
<dbReference type="Pfam" id="PF07734">
    <property type="entry name" value="FBA_1"/>
    <property type="match status" value="1"/>
</dbReference>
<dbReference type="InterPro" id="IPR036047">
    <property type="entry name" value="F-box-like_dom_sf"/>
</dbReference>
<dbReference type="InterPro" id="IPR050796">
    <property type="entry name" value="SCF_F-box_component"/>
</dbReference>
<dbReference type="Gramene" id="Bo1g144960.1">
    <property type="protein sequence ID" value="Bo1g144960.1"/>
    <property type="gene ID" value="Bo1g144960"/>
</dbReference>
<keyword evidence="3" id="KW-1185">Reference proteome</keyword>
<dbReference type="InterPro" id="IPR006527">
    <property type="entry name" value="F-box-assoc_dom_typ1"/>
</dbReference>
<dbReference type="HOGENOM" id="CLU_034692_2_0_1"/>
<reference evidence="2 3" key="1">
    <citation type="journal article" date="2014" name="Genome Biol.">
        <title>Transcriptome and methylome profiling reveals relics of genome dominance in the mesopolyploid Brassica oleracea.</title>
        <authorList>
            <person name="Parkin I.A."/>
            <person name="Koh C."/>
            <person name="Tang H."/>
            <person name="Robinson S.J."/>
            <person name="Kagale S."/>
            <person name="Clarke W.E."/>
            <person name="Town C.D."/>
            <person name="Nixon J."/>
            <person name="Krishnakumar V."/>
            <person name="Bidwell S.L."/>
            <person name="Denoeud F."/>
            <person name="Belcram H."/>
            <person name="Links M.G."/>
            <person name="Just J."/>
            <person name="Clarke C."/>
            <person name="Bender T."/>
            <person name="Huebert T."/>
            <person name="Mason A.S."/>
            <person name="Pires J.C."/>
            <person name="Barker G."/>
            <person name="Moore J."/>
            <person name="Walley P.G."/>
            <person name="Manoli S."/>
            <person name="Batley J."/>
            <person name="Edwards D."/>
            <person name="Nelson M.N."/>
            <person name="Wang X."/>
            <person name="Paterson A.H."/>
            <person name="King G."/>
            <person name="Bancroft I."/>
            <person name="Chalhoub B."/>
            <person name="Sharpe A.G."/>
        </authorList>
    </citation>
    <scope>NUCLEOTIDE SEQUENCE</scope>
    <source>
        <strain evidence="2 3">cv. TO1000</strain>
    </source>
</reference>
<evidence type="ECO:0000313" key="2">
    <source>
        <dbReference type="EnsemblPlants" id="Bo1g144960.1"/>
    </source>
</evidence>
<organism evidence="2 3">
    <name type="scientific">Brassica oleracea var. oleracea</name>
    <dbReference type="NCBI Taxonomy" id="109376"/>
    <lineage>
        <taxon>Eukaryota</taxon>
        <taxon>Viridiplantae</taxon>
        <taxon>Streptophyta</taxon>
        <taxon>Embryophyta</taxon>
        <taxon>Tracheophyta</taxon>
        <taxon>Spermatophyta</taxon>
        <taxon>Magnoliopsida</taxon>
        <taxon>eudicotyledons</taxon>
        <taxon>Gunneridae</taxon>
        <taxon>Pentapetalae</taxon>
        <taxon>rosids</taxon>
        <taxon>malvids</taxon>
        <taxon>Brassicales</taxon>
        <taxon>Brassicaceae</taxon>
        <taxon>Brassiceae</taxon>
        <taxon>Brassica</taxon>
    </lineage>
</organism>
<evidence type="ECO:0000259" key="1">
    <source>
        <dbReference type="PROSITE" id="PS50181"/>
    </source>
</evidence>